<keyword evidence="3" id="KW-1185">Reference proteome</keyword>
<protein>
    <submittedName>
        <fullName evidence="2">DnaA protein helix-turn-helix</fullName>
    </submittedName>
</protein>
<dbReference type="GO" id="GO:0043565">
    <property type="term" value="F:sequence-specific DNA binding"/>
    <property type="evidence" value="ECO:0007669"/>
    <property type="project" value="InterPro"/>
</dbReference>
<sequence length="137" mass="14521">MEGDQAFRVRHAMLASLDGLEQAVHSIGAAVAAEFGDDAVARVRAIEADAQMLRRVLLPESMLDEVIEVVARTNGLPVAAIRGAGRSKPVVAARWAVMAIARKRGMSAPEIARALRCDQSSVTHGLRRVAAKLEAAG</sequence>
<dbReference type="InterPro" id="IPR013159">
    <property type="entry name" value="DnaA_C"/>
</dbReference>
<dbReference type="Pfam" id="PF08299">
    <property type="entry name" value="Bac_DnaA_C"/>
    <property type="match status" value="1"/>
</dbReference>
<proteinExistence type="predicted"/>
<feature type="domain" description="Chromosomal replication initiator DnaA C-terminal" evidence="1">
    <location>
        <begin position="62"/>
        <end position="129"/>
    </location>
</feature>
<dbReference type="GO" id="GO:0006275">
    <property type="term" value="P:regulation of DNA replication"/>
    <property type="evidence" value="ECO:0007669"/>
    <property type="project" value="InterPro"/>
</dbReference>
<dbReference type="SUPFAM" id="SSF48295">
    <property type="entry name" value="TrpR-like"/>
    <property type="match status" value="1"/>
</dbReference>
<dbReference type="RefSeq" id="WP_076534017.1">
    <property type="nucleotide sequence ID" value="NZ_BMEH01000012.1"/>
</dbReference>
<dbReference type="GO" id="GO:0006270">
    <property type="term" value="P:DNA replication initiation"/>
    <property type="evidence" value="ECO:0007669"/>
    <property type="project" value="InterPro"/>
</dbReference>
<dbReference type="STRING" id="1086013.SAMN05421774_11236"/>
<name>A0A1N7QIP1_9RHOB</name>
<dbReference type="Gene3D" id="1.10.1750.10">
    <property type="match status" value="1"/>
</dbReference>
<accession>A0A1N7QIP1</accession>
<evidence type="ECO:0000313" key="2">
    <source>
        <dbReference type="EMBL" id="SIT22656.1"/>
    </source>
</evidence>
<dbReference type="AlphaFoldDB" id="A0A1N7QIP1"/>
<reference evidence="2 3" key="1">
    <citation type="submission" date="2017-01" db="EMBL/GenBank/DDBJ databases">
        <authorList>
            <person name="Mah S.A."/>
            <person name="Swanson W.J."/>
            <person name="Moy G.W."/>
            <person name="Vacquier V.D."/>
        </authorList>
    </citation>
    <scope>NUCLEOTIDE SEQUENCE [LARGE SCALE GENOMIC DNA]</scope>
    <source>
        <strain evidence="2 3">DSM 26375</strain>
    </source>
</reference>
<dbReference type="OrthoDB" id="283288at204455"/>
<dbReference type="InterPro" id="IPR010921">
    <property type="entry name" value="Trp_repressor/repl_initiator"/>
</dbReference>
<dbReference type="SMART" id="SM00760">
    <property type="entry name" value="Bac_DnaA_C"/>
    <property type="match status" value="1"/>
</dbReference>
<dbReference type="EMBL" id="FTOT01000012">
    <property type="protein sequence ID" value="SIT22656.1"/>
    <property type="molecule type" value="Genomic_DNA"/>
</dbReference>
<evidence type="ECO:0000259" key="1">
    <source>
        <dbReference type="SMART" id="SM00760"/>
    </source>
</evidence>
<organism evidence="2 3">
    <name type="scientific">Gemmobacter megaterium</name>
    <dbReference type="NCBI Taxonomy" id="1086013"/>
    <lineage>
        <taxon>Bacteria</taxon>
        <taxon>Pseudomonadati</taxon>
        <taxon>Pseudomonadota</taxon>
        <taxon>Alphaproteobacteria</taxon>
        <taxon>Rhodobacterales</taxon>
        <taxon>Paracoccaceae</taxon>
        <taxon>Gemmobacter</taxon>
    </lineage>
</organism>
<dbReference type="Proteomes" id="UP000186141">
    <property type="component" value="Unassembled WGS sequence"/>
</dbReference>
<gene>
    <name evidence="2" type="ORF">SAMN05421774_11236</name>
</gene>
<dbReference type="GO" id="GO:0005524">
    <property type="term" value="F:ATP binding"/>
    <property type="evidence" value="ECO:0007669"/>
    <property type="project" value="InterPro"/>
</dbReference>
<evidence type="ECO:0000313" key="3">
    <source>
        <dbReference type="Proteomes" id="UP000186141"/>
    </source>
</evidence>